<evidence type="ECO:0000313" key="22">
    <source>
        <dbReference type="Proteomes" id="UP000436088"/>
    </source>
</evidence>
<evidence type="ECO:0000256" key="8">
    <source>
        <dbReference type="ARBA" id="ARBA00022801"/>
    </source>
</evidence>
<keyword evidence="8" id="KW-0378">Hydrolase</keyword>
<dbReference type="GO" id="GO:0006508">
    <property type="term" value="P:proteolysis"/>
    <property type="evidence" value="ECO:0007669"/>
    <property type="project" value="UniProtKB-KW"/>
</dbReference>
<keyword evidence="15" id="KW-0233">DNA recombination</keyword>
<keyword evidence="5" id="KW-0479">Metal-binding</keyword>
<evidence type="ECO:0000256" key="9">
    <source>
        <dbReference type="ARBA" id="ARBA00022840"/>
    </source>
</evidence>
<dbReference type="Gene3D" id="3.30.420.10">
    <property type="entry name" value="Ribonuclease H-like superfamily/Ribonuclease H"/>
    <property type="match status" value="1"/>
</dbReference>
<dbReference type="GO" id="GO:0003887">
    <property type="term" value="F:DNA-directed DNA polymerase activity"/>
    <property type="evidence" value="ECO:0007669"/>
    <property type="project" value="UniProtKB-KW"/>
</dbReference>
<dbReference type="InterPro" id="IPR039537">
    <property type="entry name" value="Retrotran_Ty1/copia-like"/>
</dbReference>
<accession>A0A6A3B9R0</accession>
<keyword evidence="4" id="KW-0540">Nuclease</keyword>
<feature type="domain" description="Retrovirus-related Pol polyprotein from transposon TNT 1-94-like beta-barrel" evidence="19">
    <location>
        <begin position="106"/>
        <end position="186"/>
    </location>
</feature>
<dbReference type="GO" id="GO:0003676">
    <property type="term" value="F:nucleic acid binding"/>
    <property type="evidence" value="ECO:0007669"/>
    <property type="project" value="InterPro"/>
</dbReference>
<dbReference type="SUPFAM" id="SSF53098">
    <property type="entry name" value="Ribonuclease H-like"/>
    <property type="match status" value="1"/>
</dbReference>
<dbReference type="InterPro" id="IPR057670">
    <property type="entry name" value="SH3_retrovirus"/>
</dbReference>
<keyword evidence="13" id="KW-0548">Nucleotidyltransferase</keyword>
<keyword evidence="6" id="KW-0547">Nucleotide-binding</keyword>
<keyword evidence="13" id="KW-0808">Transferase</keyword>
<dbReference type="GO" id="GO:0003964">
    <property type="term" value="F:RNA-directed DNA polymerase activity"/>
    <property type="evidence" value="ECO:0007669"/>
    <property type="project" value="UniProtKB-KW"/>
</dbReference>
<keyword evidence="9" id="KW-0067">ATP-binding</keyword>
<evidence type="ECO:0000313" key="21">
    <source>
        <dbReference type="EMBL" id="KAE8712717.1"/>
    </source>
</evidence>
<dbReference type="InterPro" id="IPR013103">
    <property type="entry name" value="RVT_2"/>
</dbReference>
<dbReference type="InterPro" id="IPR054722">
    <property type="entry name" value="PolX-like_BBD"/>
</dbReference>
<dbReference type="PANTHER" id="PTHR42648:SF11">
    <property type="entry name" value="TRANSPOSON TY4-P GAG-POL POLYPROTEIN"/>
    <property type="match status" value="1"/>
</dbReference>
<evidence type="ECO:0000259" key="19">
    <source>
        <dbReference type="Pfam" id="PF22936"/>
    </source>
</evidence>
<dbReference type="InterPro" id="IPR012337">
    <property type="entry name" value="RNaseH-like_sf"/>
</dbReference>
<dbReference type="PANTHER" id="PTHR42648">
    <property type="entry name" value="TRANSPOSASE, PUTATIVE-RELATED"/>
    <property type="match status" value="1"/>
</dbReference>
<dbReference type="GO" id="GO:0046872">
    <property type="term" value="F:metal ion binding"/>
    <property type="evidence" value="ECO:0007669"/>
    <property type="project" value="UniProtKB-KW"/>
</dbReference>
<keyword evidence="13" id="KW-0239">DNA-directed DNA polymerase</keyword>
<evidence type="ECO:0000256" key="6">
    <source>
        <dbReference type="ARBA" id="ARBA00022741"/>
    </source>
</evidence>
<evidence type="ECO:0000256" key="13">
    <source>
        <dbReference type="ARBA" id="ARBA00022932"/>
    </source>
</evidence>
<protein>
    <submittedName>
        <fullName evidence="21">Uncharacterized protein</fullName>
    </submittedName>
</protein>
<proteinExistence type="predicted"/>
<dbReference type="EMBL" id="VEPZ02000888">
    <property type="protein sequence ID" value="KAE8712717.1"/>
    <property type="molecule type" value="Genomic_DNA"/>
</dbReference>
<name>A0A6A3B9R0_HIBSY</name>
<keyword evidence="14" id="KW-0917">Virion maturation</keyword>
<evidence type="ECO:0000256" key="5">
    <source>
        <dbReference type="ARBA" id="ARBA00022723"/>
    </source>
</evidence>
<sequence>MKIKLQSLRQDFETLHIKGGEPVQSHEARLNRIEEKTEDKAFHVKGEAFPQKNEKNGEFRLDLVDEEENCWRRSKQEQASYVEQEDDEIKLFMAYQENAASHRNIWFLDSGCSNHITGVKSLFNEIDETFKQKVTLEDNKQIQVEGKCNVAVKISSSNVKLLYDVYYIPSLSQNLLSVGQLIATGYSIMFDDASCLIKDKKSDQTIVDICMTPNKLFPLVISDVQNHALANDVVERKNHTVVEMERSMLKAKGLPNQLWAKDVATAIYLLNLSPTRVVLNKTPYKAWYGKRPWSKAYRLYSPIDGKIIIRRNVIFNEDARWSWEENAGDVEFEIASEEEDPQIEVLQPPSLNLSSPPTLSSTSSNSSISSDDETPPKKFKTLQGTHDFLIICLYVDDMIYMGSSSLINEFKACMKKEFEMTDLGALQFFLGLEVKQVEDGIFVSQKKYDADLLKNLKRTGCKIAATPMNLNEKLKNDDAGHFFCCWSYFKVHALSIKTSFWRYKKSLTIVIGLDVWRIQEARHVMSLALDQVSFVGVLKRSYNNSVFIGS</sequence>
<keyword evidence="22" id="KW-1185">Reference proteome</keyword>
<feature type="domain" description="Reverse transcriptase Ty1/copia-type" evidence="18">
    <location>
        <begin position="384"/>
        <end position="468"/>
    </location>
</feature>
<evidence type="ECO:0000256" key="7">
    <source>
        <dbReference type="ARBA" id="ARBA00022759"/>
    </source>
</evidence>
<gene>
    <name evidence="21" type="ORF">F3Y22_tig00110234pilonHSYRG00039</name>
</gene>
<reference evidence="21" key="1">
    <citation type="submission" date="2019-09" db="EMBL/GenBank/DDBJ databases">
        <title>Draft genome information of white flower Hibiscus syriacus.</title>
        <authorList>
            <person name="Kim Y.-M."/>
        </authorList>
    </citation>
    <scope>NUCLEOTIDE SEQUENCE [LARGE SCALE GENOMIC DNA]</scope>
    <source>
        <strain evidence="21">YM2019G1</strain>
    </source>
</reference>
<dbReference type="InterPro" id="IPR036397">
    <property type="entry name" value="RNaseH_sf"/>
</dbReference>
<keyword evidence="7" id="KW-0255">Endonuclease</keyword>
<keyword evidence="2" id="KW-1188">Viral release from host cell</keyword>
<dbReference type="Proteomes" id="UP000436088">
    <property type="component" value="Unassembled WGS sequence"/>
</dbReference>
<organism evidence="21 22">
    <name type="scientific">Hibiscus syriacus</name>
    <name type="common">Rose of Sharon</name>
    <dbReference type="NCBI Taxonomy" id="106335"/>
    <lineage>
        <taxon>Eukaryota</taxon>
        <taxon>Viridiplantae</taxon>
        <taxon>Streptophyta</taxon>
        <taxon>Embryophyta</taxon>
        <taxon>Tracheophyta</taxon>
        <taxon>Spermatophyta</taxon>
        <taxon>Magnoliopsida</taxon>
        <taxon>eudicotyledons</taxon>
        <taxon>Gunneridae</taxon>
        <taxon>Pentapetalae</taxon>
        <taxon>rosids</taxon>
        <taxon>malvids</taxon>
        <taxon>Malvales</taxon>
        <taxon>Malvaceae</taxon>
        <taxon>Malvoideae</taxon>
        <taxon>Hibiscus</taxon>
    </lineage>
</organism>
<keyword evidence="11" id="KW-0229">DNA integration</keyword>
<evidence type="ECO:0000256" key="2">
    <source>
        <dbReference type="ARBA" id="ARBA00022612"/>
    </source>
</evidence>
<keyword evidence="3" id="KW-0645">Protease</keyword>
<evidence type="ECO:0000256" key="14">
    <source>
        <dbReference type="ARBA" id="ARBA00023113"/>
    </source>
</evidence>
<evidence type="ECO:0000256" key="3">
    <source>
        <dbReference type="ARBA" id="ARBA00022670"/>
    </source>
</evidence>
<comment type="function">
    <text evidence="1">The aspartyl protease (PR) mediates the proteolytic cleavages of the Gag and Gag-Pol polyproteins after assembly of the VLP.</text>
</comment>
<evidence type="ECO:0000256" key="16">
    <source>
        <dbReference type="ARBA" id="ARBA00023268"/>
    </source>
</evidence>
<dbReference type="GO" id="GO:0006310">
    <property type="term" value="P:DNA recombination"/>
    <property type="evidence" value="ECO:0007669"/>
    <property type="project" value="UniProtKB-KW"/>
</dbReference>
<dbReference type="GO" id="GO:0015074">
    <property type="term" value="P:DNA integration"/>
    <property type="evidence" value="ECO:0007669"/>
    <property type="project" value="UniProtKB-KW"/>
</dbReference>
<evidence type="ECO:0000256" key="4">
    <source>
        <dbReference type="ARBA" id="ARBA00022722"/>
    </source>
</evidence>
<keyword evidence="16" id="KW-0511">Multifunctional enzyme</keyword>
<comment type="caution">
    <text evidence="21">The sequence shown here is derived from an EMBL/GenBank/DDBJ whole genome shotgun (WGS) entry which is preliminary data.</text>
</comment>
<dbReference type="Pfam" id="PF25597">
    <property type="entry name" value="SH3_retrovirus"/>
    <property type="match status" value="1"/>
</dbReference>
<feature type="compositionally biased region" description="Low complexity" evidence="17">
    <location>
        <begin position="348"/>
        <end position="369"/>
    </location>
</feature>
<evidence type="ECO:0000256" key="10">
    <source>
        <dbReference type="ARBA" id="ARBA00022842"/>
    </source>
</evidence>
<dbReference type="GO" id="GO:0008233">
    <property type="term" value="F:peptidase activity"/>
    <property type="evidence" value="ECO:0007669"/>
    <property type="project" value="UniProtKB-KW"/>
</dbReference>
<evidence type="ECO:0000256" key="17">
    <source>
        <dbReference type="SAM" id="MobiDB-lite"/>
    </source>
</evidence>
<dbReference type="Pfam" id="PF22936">
    <property type="entry name" value="Pol_BBD"/>
    <property type="match status" value="1"/>
</dbReference>
<evidence type="ECO:0000256" key="12">
    <source>
        <dbReference type="ARBA" id="ARBA00022918"/>
    </source>
</evidence>
<evidence type="ECO:0000259" key="18">
    <source>
        <dbReference type="Pfam" id="PF07727"/>
    </source>
</evidence>
<dbReference type="AlphaFoldDB" id="A0A6A3B9R0"/>
<feature type="region of interest" description="Disordered" evidence="17">
    <location>
        <begin position="347"/>
        <end position="376"/>
    </location>
</feature>
<dbReference type="GO" id="GO:0004519">
    <property type="term" value="F:endonuclease activity"/>
    <property type="evidence" value="ECO:0007669"/>
    <property type="project" value="UniProtKB-KW"/>
</dbReference>
<feature type="domain" description="Retroviral polymerase SH3-like" evidence="20">
    <location>
        <begin position="294"/>
        <end position="326"/>
    </location>
</feature>
<evidence type="ECO:0000256" key="11">
    <source>
        <dbReference type="ARBA" id="ARBA00022908"/>
    </source>
</evidence>
<evidence type="ECO:0000256" key="1">
    <source>
        <dbReference type="ARBA" id="ARBA00002180"/>
    </source>
</evidence>
<keyword evidence="10" id="KW-0460">Magnesium</keyword>
<evidence type="ECO:0000256" key="15">
    <source>
        <dbReference type="ARBA" id="ARBA00023172"/>
    </source>
</evidence>
<keyword evidence="12" id="KW-0695">RNA-directed DNA polymerase</keyword>
<dbReference type="GO" id="GO:0005524">
    <property type="term" value="F:ATP binding"/>
    <property type="evidence" value="ECO:0007669"/>
    <property type="project" value="UniProtKB-KW"/>
</dbReference>
<evidence type="ECO:0000259" key="20">
    <source>
        <dbReference type="Pfam" id="PF25597"/>
    </source>
</evidence>
<dbReference type="Pfam" id="PF07727">
    <property type="entry name" value="RVT_2"/>
    <property type="match status" value="1"/>
</dbReference>